<evidence type="ECO:0000259" key="2">
    <source>
        <dbReference type="PROSITE" id="PS51934"/>
    </source>
</evidence>
<feature type="compositionally biased region" description="Acidic residues" evidence="1">
    <location>
        <begin position="538"/>
        <end position="558"/>
    </location>
</feature>
<feature type="compositionally biased region" description="Basic and acidic residues" evidence="1">
    <location>
        <begin position="562"/>
        <end position="571"/>
    </location>
</feature>
<name>A0AA35QU25_GEOBA</name>
<evidence type="ECO:0000313" key="3">
    <source>
        <dbReference type="EMBL" id="CAI7992069.1"/>
    </source>
</evidence>
<protein>
    <submittedName>
        <fullName evidence="3">Protein LEAD-SENSITIVE 1</fullName>
    </submittedName>
</protein>
<evidence type="ECO:0000313" key="4">
    <source>
        <dbReference type="Proteomes" id="UP001174909"/>
    </source>
</evidence>
<dbReference type="PANTHER" id="PTHR46137">
    <property type="entry name" value="OS05G0310600 PROTEIN"/>
    <property type="match status" value="1"/>
</dbReference>
<sequence length="622" mass="68986">MASQDVPGPKGGPRPMPRPMPSDTPRRVKHSLSPGDHIYCDRDSAADLYSHHGIYVGDGNVIHFASDSSPAGYPRKDSINSRFIRIMRGTLSDFTGSDTLEIVEYNSDISVKERAESEIGSCHRVDAMPPDETLKVAEYFVERSDLWDLYNLYSNNCENFACFCKTGLLDIASQLHPESAIMETIETPCTSADEAIKRYLKNHQKNSLQCTLPILPLPFPKPPLPIPVDPFPNPLIPVPVDPFPNPLIPVPVDPFPKPTPHDALTVLGGAVREVVMEGSWPSRQRRWKVLRIVVTTCFYLLRFRHPADSEEDEWGGHLGRADFRILSRTGSVSSRKSLSALDVGLGEEDDSGEEPLSSFQSRKKARGPQQLQSGHVYKLSTGMAQGSGDYLVRGDSSYMLDKSPRWSSEQDHQSPSPHTLTNGLLPSSSSSTYTNKPVYQGSSTSVRRMSLSSDHTPSLPPGLHLELTSCTQCPHCHRLLYDEVIMANWSESEADYKTRCPYCGSYLVASLTIIKKQRLPYSEEEGGKSKKKPHSSIAEEEEEGEGGREEEDTADGGQEDGVSGKRDKFKEPGVWTMSLDRRNPLSPQKKRVEVNDSLAENGERRHSLGVTTSPVPTPHHVE</sequence>
<accession>A0AA35QU25</accession>
<evidence type="ECO:0000256" key="1">
    <source>
        <dbReference type="SAM" id="MobiDB-lite"/>
    </source>
</evidence>
<organism evidence="3 4">
    <name type="scientific">Geodia barretti</name>
    <name type="common">Barrett's horny sponge</name>
    <dbReference type="NCBI Taxonomy" id="519541"/>
    <lineage>
        <taxon>Eukaryota</taxon>
        <taxon>Metazoa</taxon>
        <taxon>Porifera</taxon>
        <taxon>Demospongiae</taxon>
        <taxon>Heteroscleromorpha</taxon>
        <taxon>Tetractinellida</taxon>
        <taxon>Astrophorina</taxon>
        <taxon>Geodiidae</taxon>
        <taxon>Geodia</taxon>
    </lineage>
</organism>
<feature type="compositionally biased region" description="Low complexity" evidence="1">
    <location>
        <begin position="442"/>
        <end position="453"/>
    </location>
</feature>
<keyword evidence="4" id="KW-1185">Reference proteome</keyword>
<feature type="region of interest" description="Disordered" evidence="1">
    <location>
        <begin position="520"/>
        <end position="622"/>
    </location>
</feature>
<feature type="compositionally biased region" description="Basic and acidic residues" evidence="1">
    <location>
        <begin position="402"/>
        <end position="412"/>
    </location>
</feature>
<feature type="region of interest" description="Disordered" evidence="1">
    <location>
        <begin position="337"/>
        <end position="376"/>
    </location>
</feature>
<feature type="compositionally biased region" description="Pro residues" evidence="1">
    <location>
        <begin position="10"/>
        <end position="22"/>
    </location>
</feature>
<dbReference type="InterPro" id="IPR007053">
    <property type="entry name" value="LRAT_dom"/>
</dbReference>
<feature type="compositionally biased region" description="Polar residues" evidence="1">
    <location>
        <begin position="413"/>
        <end position="441"/>
    </location>
</feature>
<feature type="region of interest" description="Disordered" evidence="1">
    <location>
        <begin position="1"/>
        <end position="34"/>
    </location>
</feature>
<dbReference type="PROSITE" id="PS51934">
    <property type="entry name" value="LRAT"/>
    <property type="match status" value="1"/>
</dbReference>
<dbReference type="Pfam" id="PF04970">
    <property type="entry name" value="LRAT"/>
    <property type="match status" value="1"/>
</dbReference>
<feature type="domain" description="LRAT" evidence="2">
    <location>
        <begin position="41"/>
        <end position="173"/>
    </location>
</feature>
<dbReference type="EMBL" id="CASHTH010000136">
    <property type="protein sequence ID" value="CAI7992069.1"/>
    <property type="molecule type" value="Genomic_DNA"/>
</dbReference>
<gene>
    <name evidence="3" type="ORF">GBAR_LOCUS915</name>
</gene>
<reference evidence="3" key="1">
    <citation type="submission" date="2023-03" db="EMBL/GenBank/DDBJ databases">
        <authorList>
            <person name="Steffen K."/>
            <person name="Cardenas P."/>
        </authorList>
    </citation>
    <scope>NUCLEOTIDE SEQUENCE</scope>
</reference>
<feature type="region of interest" description="Disordered" evidence="1">
    <location>
        <begin position="401"/>
        <end position="458"/>
    </location>
</feature>
<comment type="caution">
    <text evidence="3">The sequence shown here is derived from an EMBL/GenBank/DDBJ whole genome shotgun (WGS) entry which is preliminary data.</text>
</comment>
<dbReference type="AlphaFoldDB" id="A0AA35QU25"/>
<dbReference type="Gene3D" id="3.90.1720.10">
    <property type="entry name" value="endopeptidase domain like (from Nostoc punctiforme)"/>
    <property type="match status" value="1"/>
</dbReference>
<proteinExistence type="predicted"/>
<dbReference type="Proteomes" id="UP001174909">
    <property type="component" value="Unassembled WGS sequence"/>
</dbReference>
<dbReference type="PANTHER" id="PTHR46137:SF3">
    <property type="entry name" value="OS05G0310600 PROTEIN"/>
    <property type="match status" value="1"/>
</dbReference>